<proteinExistence type="predicted"/>
<dbReference type="InterPro" id="IPR050090">
    <property type="entry name" value="Tyrosine_recombinase_XerCD"/>
</dbReference>
<dbReference type="RefSeq" id="WP_273691213.1">
    <property type="nucleotide sequence ID" value="NZ_CP117411.1"/>
</dbReference>
<reference evidence="4 5" key="1">
    <citation type="submission" date="2023-02" db="EMBL/GenBank/DDBJ databases">
        <title>Genome sequence of Sphingomonas naphthae.</title>
        <authorList>
            <person name="Kim S."/>
            <person name="Heo J."/>
            <person name="Kwon S.-W."/>
        </authorList>
    </citation>
    <scope>NUCLEOTIDE SEQUENCE [LARGE SCALE GENOMIC DNA]</scope>
    <source>
        <strain evidence="4 5">KACC 18716</strain>
    </source>
</reference>
<dbReference type="Pfam" id="PF00589">
    <property type="entry name" value="Phage_integrase"/>
    <property type="match status" value="1"/>
</dbReference>
<keyword evidence="5" id="KW-1185">Reference proteome</keyword>
<dbReference type="InterPro" id="IPR002104">
    <property type="entry name" value="Integrase_catalytic"/>
</dbReference>
<dbReference type="PROSITE" id="PS51898">
    <property type="entry name" value="TYR_RECOMBINASE"/>
    <property type="match status" value="1"/>
</dbReference>
<gene>
    <name evidence="4" type="ORF">PQ455_03365</name>
</gene>
<accession>A0ABY7TQW7</accession>
<keyword evidence="1" id="KW-0229">DNA integration</keyword>
<dbReference type="SUPFAM" id="SSF56349">
    <property type="entry name" value="DNA breaking-rejoining enzymes"/>
    <property type="match status" value="1"/>
</dbReference>
<evidence type="ECO:0000256" key="2">
    <source>
        <dbReference type="ARBA" id="ARBA00023172"/>
    </source>
</evidence>
<dbReference type="EMBL" id="CP117411">
    <property type="protein sequence ID" value="WCT75381.1"/>
    <property type="molecule type" value="Genomic_DNA"/>
</dbReference>
<dbReference type="PANTHER" id="PTHR30349">
    <property type="entry name" value="PHAGE INTEGRASE-RELATED"/>
    <property type="match status" value="1"/>
</dbReference>
<name>A0ABY7TQW7_9SPHN</name>
<evidence type="ECO:0000256" key="1">
    <source>
        <dbReference type="ARBA" id="ARBA00022908"/>
    </source>
</evidence>
<evidence type="ECO:0000313" key="5">
    <source>
        <dbReference type="Proteomes" id="UP001220395"/>
    </source>
</evidence>
<dbReference type="InterPro" id="IPR011010">
    <property type="entry name" value="DNA_brk_join_enz"/>
</dbReference>
<protein>
    <submittedName>
        <fullName evidence="4">Tyrosine-type recombinase/integrase</fullName>
    </submittedName>
</protein>
<dbReference type="Gene3D" id="1.10.443.10">
    <property type="entry name" value="Intergrase catalytic core"/>
    <property type="match status" value="1"/>
</dbReference>
<dbReference type="InterPro" id="IPR013762">
    <property type="entry name" value="Integrase-like_cat_sf"/>
</dbReference>
<evidence type="ECO:0000259" key="3">
    <source>
        <dbReference type="PROSITE" id="PS51898"/>
    </source>
</evidence>
<sequence length="192" mass="21507">MYEASDGSLFDAQGQRKYLVPAEAKRFLSAAAQADAPTKLFAQLLYLTGCRLSEGLALTPRLIDAEGRRVVFRTLKRRKLTHRAVPAPAAFMRDLLAHADSHGLDDRLFPWCRQTGWRRIRTLMDKAGIEGPQASPKGLRHQFGVHAIGQKIPESAVGRWLGHASGKSTRVYTFVVGAEERALAERMWRIDR</sequence>
<feature type="domain" description="Tyr recombinase" evidence="3">
    <location>
        <begin position="14"/>
        <end position="185"/>
    </location>
</feature>
<organism evidence="4 5">
    <name type="scientific">Sphingomonas naphthae</name>
    <dbReference type="NCBI Taxonomy" id="1813468"/>
    <lineage>
        <taxon>Bacteria</taxon>
        <taxon>Pseudomonadati</taxon>
        <taxon>Pseudomonadota</taxon>
        <taxon>Alphaproteobacteria</taxon>
        <taxon>Sphingomonadales</taxon>
        <taxon>Sphingomonadaceae</taxon>
        <taxon>Sphingomonas</taxon>
    </lineage>
</organism>
<evidence type="ECO:0000313" key="4">
    <source>
        <dbReference type="EMBL" id="WCT75381.1"/>
    </source>
</evidence>
<keyword evidence="2" id="KW-0233">DNA recombination</keyword>
<dbReference type="Proteomes" id="UP001220395">
    <property type="component" value="Chromosome"/>
</dbReference>